<dbReference type="PANTHER" id="PTHR43570">
    <property type="entry name" value="ALDEHYDE DEHYDROGENASE"/>
    <property type="match status" value="1"/>
</dbReference>
<comment type="caution">
    <text evidence="5">The sequence shown here is derived from an EMBL/GenBank/DDBJ whole genome shotgun (WGS) entry which is preliminary data.</text>
</comment>
<dbReference type="EMBL" id="JBHUJB010000073">
    <property type="protein sequence ID" value="MFD2160178.1"/>
    <property type="molecule type" value="Genomic_DNA"/>
</dbReference>
<dbReference type="Gene3D" id="3.40.605.10">
    <property type="entry name" value="Aldehyde Dehydrogenase, Chain A, domain 1"/>
    <property type="match status" value="1"/>
</dbReference>
<dbReference type="RefSeq" id="WP_377087001.1">
    <property type="nucleotide sequence ID" value="NZ_JBHSJL010000014.1"/>
</dbReference>
<dbReference type="InterPro" id="IPR016161">
    <property type="entry name" value="Ald_DH/histidinol_DH"/>
</dbReference>
<evidence type="ECO:0000313" key="5">
    <source>
        <dbReference type="EMBL" id="MFD2160178.1"/>
    </source>
</evidence>
<reference evidence="6" key="1">
    <citation type="journal article" date="2019" name="Int. J. Syst. Evol. Microbiol.">
        <title>The Global Catalogue of Microorganisms (GCM) 10K type strain sequencing project: providing services to taxonomists for standard genome sequencing and annotation.</title>
        <authorList>
            <consortium name="The Broad Institute Genomics Platform"/>
            <consortium name="The Broad Institute Genome Sequencing Center for Infectious Disease"/>
            <person name="Wu L."/>
            <person name="Ma J."/>
        </authorList>
    </citation>
    <scope>NUCLEOTIDE SEQUENCE [LARGE SCALE GENOMIC DNA]</scope>
    <source>
        <strain evidence="6">CCUG 57942</strain>
    </source>
</reference>
<evidence type="ECO:0000313" key="6">
    <source>
        <dbReference type="Proteomes" id="UP001597389"/>
    </source>
</evidence>
<dbReference type="PANTHER" id="PTHR43570:SF16">
    <property type="entry name" value="ALDEHYDE DEHYDROGENASE TYPE III, ISOFORM Q"/>
    <property type="match status" value="1"/>
</dbReference>
<organism evidence="5 6">
    <name type="scientific">Rubritalea tangerina</name>
    <dbReference type="NCBI Taxonomy" id="430798"/>
    <lineage>
        <taxon>Bacteria</taxon>
        <taxon>Pseudomonadati</taxon>
        <taxon>Verrucomicrobiota</taxon>
        <taxon>Verrucomicrobiia</taxon>
        <taxon>Verrucomicrobiales</taxon>
        <taxon>Rubritaleaceae</taxon>
        <taxon>Rubritalea</taxon>
    </lineage>
</organism>
<dbReference type="InterPro" id="IPR015590">
    <property type="entry name" value="Aldehyde_DH_dom"/>
</dbReference>
<comment type="similarity">
    <text evidence="1 3">Belongs to the aldehyde dehydrogenase family.</text>
</comment>
<dbReference type="SUPFAM" id="SSF53720">
    <property type="entry name" value="ALDH-like"/>
    <property type="match status" value="1"/>
</dbReference>
<keyword evidence="2 3" id="KW-0560">Oxidoreductase</keyword>
<dbReference type="Gene3D" id="3.40.309.10">
    <property type="entry name" value="Aldehyde Dehydrogenase, Chain A, domain 2"/>
    <property type="match status" value="1"/>
</dbReference>
<name>A0ABW4ZE28_9BACT</name>
<evidence type="ECO:0000256" key="1">
    <source>
        <dbReference type="ARBA" id="ARBA00009986"/>
    </source>
</evidence>
<evidence type="ECO:0000256" key="3">
    <source>
        <dbReference type="PIRNR" id="PIRNR036492"/>
    </source>
</evidence>
<dbReference type="InterPro" id="IPR016162">
    <property type="entry name" value="Ald_DH_N"/>
</dbReference>
<dbReference type="PROSITE" id="PS00070">
    <property type="entry name" value="ALDEHYDE_DEHYDR_CYS"/>
    <property type="match status" value="1"/>
</dbReference>
<dbReference type="Pfam" id="PF00171">
    <property type="entry name" value="Aldedh"/>
    <property type="match status" value="1"/>
</dbReference>
<evidence type="ECO:0000256" key="2">
    <source>
        <dbReference type="ARBA" id="ARBA00023002"/>
    </source>
</evidence>
<sequence length="450" mass="50004">MAEALSELLERQKAYFDAGHTLDVSQRLIALQALRDAICQREEVLMEAFADDLGKPEVEAYMAELVFTLQELDFTSKRLRYWCRPQRVGTPWYFLPARSWVERRPFGRVLLFGPWNYPFQLVMAPLISAVAAGNTVVVKPSEHTPATARVIGEIVEAVFDPSHVSVLHGGGELAEDLLGQDYEMVFFTGSTGVGRKVALAAASKLVPSVLELGGKCPCYVGRDADVEIAAERILLGKFMNAGQTCVAPDYVAVHKDVSAAFTEALRGKMRSGIEGWEEMAKLVHMAHYDRLLDLCDGQEVEVYGIDRPAENWMAPRIVLEAKLDSALMREEIFGPILPIVTFEDLGELPRQEGALACYIFSRDASFVRAVQRHTPSGGTCINDIMKHMTNLRLPFGGVGASGHGRYRGKWGFEAFTAAHAVTKRYFIPDPLALFPPYEGAYARLKRIFKL</sequence>
<accession>A0ABW4ZE28</accession>
<dbReference type="InterPro" id="IPR016160">
    <property type="entry name" value="Ald_DH_CS_CYS"/>
</dbReference>
<gene>
    <name evidence="5" type="ORF">ACFSW8_14835</name>
</gene>
<evidence type="ECO:0000259" key="4">
    <source>
        <dbReference type="Pfam" id="PF00171"/>
    </source>
</evidence>
<protein>
    <recommendedName>
        <fullName evidence="3">Aldehyde dehydrogenase</fullName>
    </recommendedName>
</protein>
<dbReference type="InterPro" id="IPR016163">
    <property type="entry name" value="Ald_DH_C"/>
</dbReference>
<proteinExistence type="inferred from homology"/>
<dbReference type="Proteomes" id="UP001597389">
    <property type="component" value="Unassembled WGS sequence"/>
</dbReference>
<keyword evidence="6" id="KW-1185">Reference proteome</keyword>
<feature type="domain" description="Aldehyde dehydrogenase" evidence="4">
    <location>
        <begin position="8"/>
        <end position="420"/>
    </location>
</feature>
<dbReference type="PIRSF" id="PIRSF036492">
    <property type="entry name" value="ALDH"/>
    <property type="match status" value="1"/>
</dbReference>
<dbReference type="InterPro" id="IPR012394">
    <property type="entry name" value="Aldehyde_DH_NAD(P)"/>
</dbReference>